<organism evidence="1 2">
    <name type="scientific">Batillaria attramentaria</name>
    <dbReference type="NCBI Taxonomy" id="370345"/>
    <lineage>
        <taxon>Eukaryota</taxon>
        <taxon>Metazoa</taxon>
        <taxon>Spiralia</taxon>
        <taxon>Lophotrochozoa</taxon>
        <taxon>Mollusca</taxon>
        <taxon>Gastropoda</taxon>
        <taxon>Caenogastropoda</taxon>
        <taxon>Sorbeoconcha</taxon>
        <taxon>Cerithioidea</taxon>
        <taxon>Batillariidae</taxon>
        <taxon>Batillaria</taxon>
    </lineage>
</organism>
<reference evidence="1 2" key="1">
    <citation type="journal article" date="2023" name="Sci. Data">
        <title>Genome assembly of the Korean intertidal mud-creeper Batillaria attramentaria.</title>
        <authorList>
            <person name="Patra A.K."/>
            <person name="Ho P.T."/>
            <person name="Jun S."/>
            <person name="Lee S.J."/>
            <person name="Kim Y."/>
            <person name="Won Y.J."/>
        </authorList>
    </citation>
    <scope>NUCLEOTIDE SEQUENCE [LARGE SCALE GENOMIC DNA]</scope>
    <source>
        <strain evidence="1">Wonlab-2016</strain>
    </source>
</reference>
<gene>
    <name evidence="1" type="ORF">BaRGS_00008506</name>
</gene>
<dbReference type="EMBL" id="JACVVK020000038">
    <property type="protein sequence ID" value="KAK7500283.1"/>
    <property type="molecule type" value="Genomic_DNA"/>
</dbReference>
<evidence type="ECO:0000313" key="1">
    <source>
        <dbReference type="EMBL" id="KAK7500283.1"/>
    </source>
</evidence>
<dbReference type="Proteomes" id="UP001519460">
    <property type="component" value="Unassembled WGS sequence"/>
</dbReference>
<comment type="caution">
    <text evidence="1">The sequence shown here is derived from an EMBL/GenBank/DDBJ whole genome shotgun (WGS) entry which is preliminary data.</text>
</comment>
<dbReference type="AlphaFoldDB" id="A0ABD0LMP8"/>
<evidence type="ECO:0000313" key="2">
    <source>
        <dbReference type="Proteomes" id="UP001519460"/>
    </source>
</evidence>
<accession>A0ABD0LMP8</accession>
<sequence>MSSEKQKLLAATEPVVHVPAIQLRQTDYAVDMKNKELRISSIHQLCRELTSPCDTAVKVFSSENTKHRRRSLVSPHHIAHAQVLLPELEIAPPYFGILDGSIRSRNFEMLMSPLITKRWSSL</sequence>
<proteinExistence type="predicted"/>
<protein>
    <submittedName>
        <fullName evidence="1">Uncharacterized protein</fullName>
    </submittedName>
</protein>
<name>A0ABD0LMP8_9CAEN</name>
<keyword evidence="2" id="KW-1185">Reference proteome</keyword>